<evidence type="ECO:0008006" key="4">
    <source>
        <dbReference type="Google" id="ProtNLM"/>
    </source>
</evidence>
<dbReference type="SUPFAM" id="SSF49599">
    <property type="entry name" value="TRAF domain-like"/>
    <property type="match status" value="1"/>
</dbReference>
<evidence type="ECO:0000256" key="1">
    <source>
        <dbReference type="SAM" id="MobiDB-lite"/>
    </source>
</evidence>
<feature type="compositionally biased region" description="Low complexity" evidence="1">
    <location>
        <begin position="149"/>
        <end position="165"/>
    </location>
</feature>
<evidence type="ECO:0000313" key="3">
    <source>
        <dbReference type="Proteomes" id="UP000820818"/>
    </source>
</evidence>
<sequence>MALLTRFIRLPDRANTHVFTFVVTRSVTRDLHRDVTSKEFSYGYHRWAITFSRAGKVLGVYLVWRNPSEGMRVYIDFSFTLLNREHFSSNETFSGRQIKFTFDSPAQGNRRYIPVDDLYERNFTDANGEFQLELTVANPRTLYETDLRLPLGSPGSSSSSTTSLATGGGHQRSASPLPSHHQHHQHHHHHLGGSTGNLSTLVQQQNHVSHHNSGHHGSLHLHGHHHNATQLPKTTKMETTYFAFGGFDWNLSVVMEPYSVTAATSAAGLTLNLAAQLAGNPDRDSPSHRNRNSQLLAGGVDPVPASIAGVLSDHVGNGTLALRLRRLTGVDHRSRSRYYISVGEGDRRLSSGLMDDISDAEGAGSVWCPRVRLQDVAPKGVLRIMVELVSANTLSDALITLAPNNQVTGTPGGIGGLSAGTCYDRDKQAWSFEADTHSENATLRVRVVYRDVRNVPRNHIRYVSWQAAMLRPNNKVSQCDAVPFSSTHYSNYYVQEEADDGVVMESSVPVKDLLKVANGYVNDKQQLRVQVEWDETLLLFQATYHKYDDVGRIHNYQMRKEITALQSENYSLERQLFSYQRSLAMAQARNGVQPQGPSDDNTPSSSANGEYPPHRDHSHSRDFFARREESSDTEYALDLAGA</sequence>
<comment type="caution">
    <text evidence="2">The sequence shown here is derived from an EMBL/GenBank/DDBJ whole genome shotgun (WGS) entry which is preliminary data.</text>
</comment>
<gene>
    <name evidence="2" type="ORF">GHT06_008137</name>
</gene>
<feature type="compositionally biased region" description="Polar residues" evidence="1">
    <location>
        <begin position="590"/>
        <end position="608"/>
    </location>
</feature>
<dbReference type="EMBL" id="WJBH02000001">
    <property type="protein sequence ID" value="KAI9564398.1"/>
    <property type="molecule type" value="Genomic_DNA"/>
</dbReference>
<proteinExistence type="predicted"/>
<accession>A0AAD5LLB0</accession>
<protein>
    <recommendedName>
        <fullName evidence="4">MATH domain-containing protein</fullName>
    </recommendedName>
</protein>
<dbReference type="CDD" id="cd00121">
    <property type="entry name" value="MATH"/>
    <property type="match status" value="1"/>
</dbReference>
<feature type="compositionally biased region" description="Basic residues" evidence="1">
    <location>
        <begin position="208"/>
        <end position="227"/>
    </location>
</feature>
<dbReference type="Gene3D" id="2.60.210.10">
    <property type="entry name" value="Apoptosis, Tumor Necrosis Factor Receptor Associated Protein 2, Chain A"/>
    <property type="match status" value="1"/>
</dbReference>
<name>A0AAD5LLB0_9CRUS</name>
<reference evidence="2 3" key="1">
    <citation type="submission" date="2022-05" db="EMBL/GenBank/DDBJ databases">
        <title>A multi-omics perspective on studying reproductive biology in Daphnia sinensis.</title>
        <authorList>
            <person name="Jia J."/>
        </authorList>
    </citation>
    <scope>NUCLEOTIDE SEQUENCE [LARGE SCALE GENOMIC DNA]</scope>
    <source>
        <strain evidence="2 3">WSL</strain>
    </source>
</reference>
<organism evidence="2 3">
    <name type="scientific">Daphnia sinensis</name>
    <dbReference type="NCBI Taxonomy" id="1820382"/>
    <lineage>
        <taxon>Eukaryota</taxon>
        <taxon>Metazoa</taxon>
        <taxon>Ecdysozoa</taxon>
        <taxon>Arthropoda</taxon>
        <taxon>Crustacea</taxon>
        <taxon>Branchiopoda</taxon>
        <taxon>Diplostraca</taxon>
        <taxon>Cladocera</taxon>
        <taxon>Anomopoda</taxon>
        <taxon>Daphniidae</taxon>
        <taxon>Daphnia</taxon>
        <taxon>Daphnia similis group</taxon>
    </lineage>
</organism>
<evidence type="ECO:0000313" key="2">
    <source>
        <dbReference type="EMBL" id="KAI9564398.1"/>
    </source>
</evidence>
<keyword evidence="3" id="KW-1185">Reference proteome</keyword>
<dbReference type="InterPro" id="IPR002083">
    <property type="entry name" value="MATH/TRAF_dom"/>
</dbReference>
<feature type="region of interest" description="Disordered" evidence="1">
    <location>
        <begin position="147"/>
        <end position="229"/>
    </location>
</feature>
<dbReference type="Proteomes" id="UP000820818">
    <property type="component" value="Linkage Group LG1"/>
</dbReference>
<feature type="region of interest" description="Disordered" evidence="1">
    <location>
        <begin position="588"/>
        <end position="642"/>
    </location>
</feature>
<feature type="compositionally biased region" description="Basic residues" evidence="1">
    <location>
        <begin position="180"/>
        <end position="191"/>
    </location>
</feature>
<feature type="compositionally biased region" description="Basic and acidic residues" evidence="1">
    <location>
        <begin position="612"/>
        <end position="630"/>
    </location>
</feature>
<dbReference type="InterPro" id="IPR008974">
    <property type="entry name" value="TRAF-like"/>
</dbReference>
<dbReference type="AlphaFoldDB" id="A0AAD5LLB0"/>